<accession>A0ABQ6CMD5</accession>
<dbReference type="PANTHER" id="PTHR30037:SF3">
    <property type="entry name" value="BLR0857 PROTEIN"/>
    <property type="match status" value="1"/>
</dbReference>
<proteinExistence type="predicted"/>
<evidence type="ECO:0000313" key="1">
    <source>
        <dbReference type="EMBL" id="GLS19422.1"/>
    </source>
</evidence>
<dbReference type="PANTHER" id="PTHR30037">
    <property type="entry name" value="DNA-3-METHYLADENINE GLYCOSYLASE 1"/>
    <property type="match status" value="1"/>
</dbReference>
<keyword evidence="2" id="KW-1185">Reference proteome</keyword>
<dbReference type="Gene3D" id="1.10.340.30">
    <property type="entry name" value="Hypothetical protein, domain 2"/>
    <property type="match status" value="1"/>
</dbReference>
<reference evidence="2" key="1">
    <citation type="journal article" date="2019" name="Int. J. Syst. Evol. Microbiol.">
        <title>The Global Catalogue of Microorganisms (GCM) 10K type strain sequencing project: providing services to taxonomists for standard genome sequencing and annotation.</title>
        <authorList>
            <consortium name="The Broad Institute Genomics Platform"/>
            <consortium name="The Broad Institute Genome Sequencing Center for Infectious Disease"/>
            <person name="Wu L."/>
            <person name="Ma J."/>
        </authorList>
    </citation>
    <scope>NUCLEOTIDE SEQUENCE [LARGE SCALE GENOMIC DNA]</scope>
    <source>
        <strain evidence="2">NBRC 101365</strain>
    </source>
</reference>
<organism evidence="1 2">
    <name type="scientific">Labrys miyagiensis</name>
    <dbReference type="NCBI Taxonomy" id="346912"/>
    <lineage>
        <taxon>Bacteria</taxon>
        <taxon>Pseudomonadati</taxon>
        <taxon>Pseudomonadota</taxon>
        <taxon>Alphaproteobacteria</taxon>
        <taxon>Hyphomicrobiales</taxon>
        <taxon>Xanthobacteraceae</taxon>
        <taxon>Labrys</taxon>
    </lineage>
</organism>
<sequence>MRPFAEIFELAGGRKGGAAALDQALATTASRTPSEIAQIPDDRILAEMTRRIFYAGFSSKVIDDKWPAFETGFQGFEPHACAFMTDDHFDVLMQDRGIVRNGAKIRSVQLNAKFLLDLKAEHGSAARFFADWPDSDYVGLLDVLKKRASHLGGDAAGRFLRGIGKPAFIATPDMVAALIREGVLAKPPSGKKDLAAIQAAFNRWSRESGRDLTAISRVLAMSVDSDSHGYREPRKKG</sequence>
<protein>
    <recommendedName>
        <fullName evidence="3">DNA-3-methyladenine glycosylase I</fullName>
    </recommendedName>
</protein>
<dbReference type="InterPro" id="IPR052891">
    <property type="entry name" value="DNA-3mA_glycosylase"/>
</dbReference>
<dbReference type="SUPFAM" id="SSF48150">
    <property type="entry name" value="DNA-glycosylase"/>
    <property type="match status" value="1"/>
</dbReference>
<dbReference type="InterPro" id="IPR005019">
    <property type="entry name" value="Adenine_glyco"/>
</dbReference>
<dbReference type="InterPro" id="IPR011257">
    <property type="entry name" value="DNA_glycosylase"/>
</dbReference>
<evidence type="ECO:0000313" key="2">
    <source>
        <dbReference type="Proteomes" id="UP001156882"/>
    </source>
</evidence>
<dbReference type="Pfam" id="PF03352">
    <property type="entry name" value="Adenine_glyco"/>
    <property type="match status" value="1"/>
</dbReference>
<name>A0ABQ6CMD5_9HYPH</name>
<comment type="caution">
    <text evidence="1">The sequence shown here is derived from an EMBL/GenBank/DDBJ whole genome shotgun (WGS) entry which is preliminary data.</text>
</comment>
<dbReference type="RefSeq" id="WP_284312349.1">
    <property type="nucleotide sequence ID" value="NZ_BSPC01000022.1"/>
</dbReference>
<evidence type="ECO:0008006" key="3">
    <source>
        <dbReference type="Google" id="ProtNLM"/>
    </source>
</evidence>
<dbReference type="EMBL" id="BSPC01000022">
    <property type="protein sequence ID" value="GLS19422.1"/>
    <property type="molecule type" value="Genomic_DNA"/>
</dbReference>
<gene>
    <name evidence="1" type="ORF">GCM10007874_24390</name>
</gene>
<dbReference type="Proteomes" id="UP001156882">
    <property type="component" value="Unassembled WGS sequence"/>
</dbReference>